<name>A0A1L8WRB0_9ENTE</name>
<comment type="caution">
    <text evidence="2">The sequence shown here is derived from an EMBL/GenBank/DDBJ whole genome shotgun (WGS) entry which is preliminary data.</text>
</comment>
<evidence type="ECO:0000313" key="2">
    <source>
        <dbReference type="EMBL" id="OJG83577.1"/>
    </source>
</evidence>
<dbReference type="Proteomes" id="UP000182152">
    <property type="component" value="Unassembled WGS sequence"/>
</dbReference>
<sequence>MLFEASAQVKDVQDRLGHSSSKTTMDIYIQVSKNRQEETVELFDSYMNA</sequence>
<dbReference type="GO" id="GO:0006310">
    <property type="term" value="P:DNA recombination"/>
    <property type="evidence" value="ECO:0007669"/>
    <property type="project" value="UniProtKB-KW"/>
</dbReference>
<dbReference type="InterPro" id="IPR013762">
    <property type="entry name" value="Integrase-like_cat_sf"/>
</dbReference>
<evidence type="ECO:0000313" key="3">
    <source>
        <dbReference type="Proteomes" id="UP000182152"/>
    </source>
</evidence>
<protein>
    <submittedName>
        <fullName evidence="2">Integrase</fullName>
    </submittedName>
</protein>
<dbReference type="InterPro" id="IPR011010">
    <property type="entry name" value="DNA_brk_join_enz"/>
</dbReference>
<dbReference type="STRING" id="150033.RV14_GL001455"/>
<keyword evidence="1" id="KW-0233">DNA recombination</keyword>
<dbReference type="EMBL" id="JXLB01000003">
    <property type="protein sequence ID" value="OJG83577.1"/>
    <property type="molecule type" value="Genomic_DNA"/>
</dbReference>
<keyword evidence="3" id="KW-1185">Reference proteome</keyword>
<dbReference type="AlphaFoldDB" id="A0A1L8WRB0"/>
<reference evidence="2 3" key="1">
    <citation type="submission" date="2014-12" db="EMBL/GenBank/DDBJ databases">
        <title>Draft genome sequences of 29 type strains of Enterococci.</title>
        <authorList>
            <person name="Zhong Z."/>
            <person name="Sun Z."/>
            <person name="Liu W."/>
            <person name="Zhang W."/>
            <person name="Zhang H."/>
        </authorList>
    </citation>
    <scope>NUCLEOTIDE SEQUENCE [LARGE SCALE GENOMIC DNA]</scope>
    <source>
        <strain evidence="2 3">DSM 15687</strain>
    </source>
</reference>
<proteinExistence type="predicted"/>
<dbReference type="Gene3D" id="1.10.443.10">
    <property type="entry name" value="Intergrase catalytic core"/>
    <property type="match status" value="1"/>
</dbReference>
<dbReference type="GO" id="GO:0015074">
    <property type="term" value="P:DNA integration"/>
    <property type="evidence" value="ECO:0007669"/>
    <property type="project" value="InterPro"/>
</dbReference>
<gene>
    <name evidence="2" type="ORF">RV14_GL001455</name>
</gene>
<organism evidence="2 3">
    <name type="scientific">Enterococcus ratti</name>
    <dbReference type="NCBI Taxonomy" id="150033"/>
    <lineage>
        <taxon>Bacteria</taxon>
        <taxon>Bacillati</taxon>
        <taxon>Bacillota</taxon>
        <taxon>Bacilli</taxon>
        <taxon>Lactobacillales</taxon>
        <taxon>Enterococcaceae</taxon>
        <taxon>Enterococcus</taxon>
    </lineage>
</organism>
<evidence type="ECO:0000256" key="1">
    <source>
        <dbReference type="ARBA" id="ARBA00023172"/>
    </source>
</evidence>
<dbReference type="SUPFAM" id="SSF56349">
    <property type="entry name" value="DNA breaking-rejoining enzymes"/>
    <property type="match status" value="1"/>
</dbReference>
<accession>A0A1L8WRB0</accession>
<dbReference type="GO" id="GO:0003677">
    <property type="term" value="F:DNA binding"/>
    <property type="evidence" value="ECO:0007669"/>
    <property type="project" value="InterPro"/>
</dbReference>